<keyword evidence="3" id="KW-0732">Signal</keyword>
<organism evidence="4 5">
    <name type="scientific">Magallana gigas</name>
    <name type="common">Pacific oyster</name>
    <name type="synonym">Crassostrea gigas</name>
    <dbReference type="NCBI Taxonomy" id="29159"/>
    <lineage>
        <taxon>Eukaryota</taxon>
        <taxon>Metazoa</taxon>
        <taxon>Spiralia</taxon>
        <taxon>Lophotrochozoa</taxon>
        <taxon>Mollusca</taxon>
        <taxon>Bivalvia</taxon>
        <taxon>Autobranchia</taxon>
        <taxon>Pteriomorphia</taxon>
        <taxon>Ostreida</taxon>
        <taxon>Ostreoidea</taxon>
        <taxon>Ostreidae</taxon>
        <taxon>Magallana</taxon>
    </lineage>
</organism>
<dbReference type="GO" id="GO:0000175">
    <property type="term" value="F:3'-5'-RNA exonuclease activity"/>
    <property type="evidence" value="ECO:0007669"/>
    <property type="project" value="InterPro"/>
</dbReference>
<reference evidence="4" key="1">
    <citation type="submission" date="2022-08" db="UniProtKB">
        <authorList>
            <consortium name="EnsemblMetazoa"/>
        </authorList>
    </citation>
    <scope>IDENTIFICATION</scope>
    <source>
        <strain evidence="4">05x7-T-G4-1.051#20</strain>
    </source>
</reference>
<name>A0A8W8J5G7_MAGGI</name>
<evidence type="ECO:0000313" key="5">
    <source>
        <dbReference type="Proteomes" id="UP000005408"/>
    </source>
</evidence>
<sequence>MIKDYRKTCWILLIAFFIQQILRQMSCSTQMIRNSDVISSKISHGTSKTAEWIVTQSENCNPTSTKVAIGRLWSEYEKLRKNKSKTDGSRKFTEFLETEFAPPTLSTTVKSKLPEATCLINSSGDATSTAISISNSLFMENQNLIQEKFTLKSELSETISNLQTLNIKSENISRKNRVLQEKLVSSNKTVKRTKRREDYWKTKCTKLETTTDTTKEDYQQLIYELQDDNDQQRTTITELQTALKEKDDQIAYLIEQLQEGDETRVIHLFDKKEKAFTPELHLCVYSLLEHNVPSTQIGPTIEACLKLAGKEPDRLPSPSTVANMNIQRLCLVKKQLQDELPEKKNTTLHTDETSKVGIKYGGFSVRDEEGNYFALGLREMATKSAQNTLDTFKEILQDIADTRKETHPQSAGNEILCSIQNTMSDRAATELKFNELLESYREEVLPQVRADYNTMDDEEKETVSRLNNFFCGLHGLVHMANAAQKGLYEAEVGNFAGNPPVFDKTFSKSDESGCFRLIRSACKAFARKGDEKCGCYGAFRTYMQPFLTENRMMSLPLQPFKGHRFNILFQNAACLYFLHPHMIAFLEKSDTENKRLLKSVLSDLHVSFYVAGLKALGLISKMVTTPLWNLLENSDTSIEDMTQHYLHLSLYLVDACENIVDFMKGTFPSLTGVAFHGDKIFESLTKESTYDTDVEIILRVLLPSIRKVVLHVYKDHLPNGRYESFTEELSQATKSVDKHNSYSERLFAYMDQILKSKPNISTLAIEAYTLFLMNKTSTWIMRNSENTEVLISEARRSVIDERGLFSRRKAEIQRQREERQEEEFQKRAEKRRKKRMQLEKQSDDIVNYGLWKSSRECKLKLKELNRTSDKCNALKAQLRYRKNVLKQTDLDKKLYSFSKIGSNGKRHPLTHMELMSNLLKVLKTV</sequence>
<feature type="compositionally biased region" description="Basic and acidic residues" evidence="2">
    <location>
        <begin position="815"/>
        <end position="827"/>
    </location>
</feature>
<proteinExistence type="predicted"/>
<dbReference type="PANTHER" id="PTHR11046">
    <property type="entry name" value="OLIGORIBONUCLEASE, MITOCHONDRIAL"/>
    <property type="match status" value="1"/>
</dbReference>
<dbReference type="OMA" id="LELEMAM"/>
<dbReference type="AlphaFoldDB" id="A0A8W8J5G7"/>
<dbReference type="EnsemblMetazoa" id="G1714.1">
    <property type="protein sequence ID" value="G1714.1:cds"/>
    <property type="gene ID" value="G1714"/>
</dbReference>
<dbReference type="InterPro" id="IPR022894">
    <property type="entry name" value="Oligoribonuclease"/>
</dbReference>
<keyword evidence="5" id="KW-1185">Reference proteome</keyword>
<dbReference type="Proteomes" id="UP000005408">
    <property type="component" value="Unassembled WGS sequence"/>
</dbReference>
<feature type="chain" id="PRO_5036482030" evidence="3">
    <location>
        <begin position="24"/>
        <end position="925"/>
    </location>
</feature>
<protein>
    <submittedName>
        <fullName evidence="4">Uncharacterized protein</fullName>
    </submittedName>
</protein>
<dbReference type="OrthoDB" id="6159600at2759"/>
<accession>A0A8W8J5G7</accession>
<evidence type="ECO:0000256" key="2">
    <source>
        <dbReference type="SAM" id="MobiDB-lite"/>
    </source>
</evidence>
<evidence type="ECO:0000256" key="1">
    <source>
        <dbReference type="ARBA" id="ARBA00022722"/>
    </source>
</evidence>
<keyword evidence="1" id="KW-0540">Nuclease</keyword>
<feature type="region of interest" description="Disordered" evidence="2">
    <location>
        <begin position="815"/>
        <end position="835"/>
    </location>
</feature>
<keyword evidence="1" id="KW-0378">Hydrolase</keyword>
<evidence type="ECO:0000313" key="4">
    <source>
        <dbReference type="EnsemblMetazoa" id="G1714.1:cds"/>
    </source>
</evidence>
<dbReference type="PANTHER" id="PTHR11046:SF25">
    <property type="match status" value="1"/>
</dbReference>
<feature type="signal peptide" evidence="3">
    <location>
        <begin position="1"/>
        <end position="23"/>
    </location>
</feature>
<evidence type="ECO:0000256" key="3">
    <source>
        <dbReference type="SAM" id="SignalP"/>
    </source>
</evidence>